<dbReference type="AlphaFoldDB" id="A0A0D1YWJ4"/>
<keyword evidence="2" id="KW-1185">Reference proteome</keyword>
<evidence type="ECO:0000313" key="1">
    <source>
        <dbReference type="EMBL" id="KIW05027.1"/>
    </source>
</evidence>
<dbReference type="RefSeq" id="XP_016214896.1">
    <property type="nucleotide sequence ID" value="XM_016357492.1"/>
</dbReference>
<organism evidence="1 2">
    <name type="scientific">Verruconis gallopava</name>
    <dbReference type="NCBI Taxonomy" id="253628"/>
    <lineage>
        <taxon>Eukaryota</taxon>
        <taxon>Fungi</taxon>
        <taxon>Dikarya</taxon>
        <taxon>Ascomycota</taxon>
        <taxon>Pezizomycotina</taxon>
        <taxon>Dothideomycetes</taxon>
        <taxon>Pleosporomycetidae</taxon>
        <taxon>Venturiales</taxon>
        <taxon>Sympoventuriaceae</taxon>
        <taxon>Verruconis</taxon>
    </lineage>
</organism>
<dbReference type="OrthoDB" id="3883941at2759"/>
<protein>
    <recommendedName>
        <fullName evidence="3">Apolipoprotein/apolipophorin</fullName>
    </recommendedName>
</protein>
<dbReference type="InParanoid" id="A0A0D1YWJ4"/>
<dbReference type="Proteomes" id="UP000053259">
    <property type="component" value="Unassembled WGS sequence"/>
</dbReference>
<proteinExistence type="predicted"/>
<dbReference type="VEuPathDB" id="FungiDB:PV09_04182"/>
<gene>
    <name evidence="1" type="ORF">PV09_04182</name>
</gene>
<dbReference type="GeneID" id="27312155"/>
<name>A0A0D1YWJ4_9PEZI</name>
<dbReference type="HOGENOM" id="CLU_033245_0_0_1"/>
<accession>A0A0D1YWJ4</accession>
<dbReference type="STRING" id="253628.A0A0D1YWJ4"/>
<dbReference type="SUPFAM" id="SSF69989">
    <property type="entry name" value="C-terminal domain of PLC-beta"/>
    <property type="match status" value="1"/>
</dbReference>
<sequence length="395" mass="44035">MFASRSALRASRTLRVPKRQLRWQSTSSVSPPTSGAVSGAIAGGATAFLLGYAWYWYSGAKTVVNTAKEAQEYMRSTQEEFKRQFQEKAPSPNEAMRWLRQVTTYYAGFLPGASGFVNATFDDLDKIRERHGDEVDQIVREAYEELKSVGQKGGMDLKTAQKAWEILQKHVERIAELAGDAAEDILENHPKLKKAVGENIQLLKQYSEEYGPEAKKAYEETKKQVGDILKNGLSADSVSKLQKLAEEKVEQVKKLGDKAWQKSLDEARPLLDKNPKVKELLESNASALKQGNIKELFTKIREAVESGSTEDLEKYVNEAKDKVQKSTGGGVEQYLQAIPGGEQVWNKLGQLQEVAEQKGPEAEKLVRETLKEIGDVLSRKAEEAKKLGEDVKQGK</sequence>
<dbReference type="EMBL" id="KN847539">
    <property type="protein sequence ID" value="KIW05027.1"/>
    <property type="molecule type" value="Genomic_DNA"/>
</dbReference>
<reference evidence="1 2" key="1">
    <citation type="submission" date="2015-01" db="EMBL/GenBank/DDBJ databases">
        <title>The Genome Sequence of Ochroconis gallopava CBS43764.</title>
        <authorList>
            <consortium name="The Broad Institute Genomics Platform"/>
            <person name="Cuomo C."/>
            <person name="de Hoog S."/>
            <person name="Gorbushina A."/>
            <person name="Stielow B."/>
            <person name="Teixiera M."/>
            <person name="Abouelleil A."/>
            <person name="Chapman S.B."/>
            <person name="Priest M."/>
            <person name="Young S.K."/>
            <person name="Wortman J."/>
            <person name="Nusbaum C."/>
            <person name="Birren B."/>
        </authorList>
    </citation>
    <scope>NUCLEOTIDE SEQUENCE [LARGE SCALE GENOMIC DNA]</scope>
    <source>
        <strain evidence="1 2">CBS 43764</strain>
    </source>
</reference>
<evidence type="ECO:0000313" key="2">
    <source>
        <dbReference type="Proteomes" id="UP000053259"/>
    </source>
</evidence>
<evidence type="ECO:0008006" key="3">
    <source>
        <dbReference type="Google" id="ProtNLM"/>
    </source>
</evidence>